<evidence type="ECO:0000256" key="1">
    <source>
        <dbReference type="ARBA" id="ARBA00004123"/>
    </source>
</evidence>
<dbReference type="SUPFAM" id="SSF55455">
    <property type="entry name" value="SRF-like"/>
    <property type="match status" value="1"/>
</dbReference>
<accession>A0A8B8MQL4</accession>
<dbReference type="InterPro" id="IPR036879">
    <property type="entry name" value="TF_MADSbox_sf"/>
</dbReference>
<evidence type="ECO:0000256" key="5">
    <source>
        <dbReference type="ARBA" id="ARBA00023242"/>
    </source>
</evidence>
<proteinExistence type="predicted"/>
<name>A0A8B8MQL4_9MYRT</name>
<dbReference type="InterPro" id="IPR033897">
    <property type="entry name" value="SRF-like_MADS-box"/>
</dbReference>
<evidence type="ECO:0000256" key="6">
    <source>
        <dbReference type="SAM" id="MobiDB-lite"/>
    </source>
</evidence>
<dbReference type="RefSeq" id="XP_030511639.1">
    <property type="nucleotide sequence ID" value="XM_030655779.2"/>
</dbReference>
<keyword evidence="4" id="KW-0804">Transcription</keyword>
<dbReference type="PROSITE" id="PS50066">
    <property type="entry name" value="MADS_BOX_2"/>
    <property type="match status" value="1"/>
</dbReference>
<dbReference type="PRINTS" id="PR00404">
    <property type="entry name" value="MADSDOMAIN"/>
</dbReference>
<dbReference type="GO" id="GO:0046983">
    <property type="term" value="F:protein dimerization activity"/>
    <property type="evidence" value="ECO:0007669"/>
    <property type="project" value="InterPro"/>
</dbReference>
<dbReference type="InterPro" id="IPR050142">
    <property type="entry name" value="MADS-box/MEF2_TF"/>
</dbReference>
<feature type="region of interest" description="Disordered" evidence="6">
    <location>
        <begin position="214"/>
        <end position="245"/>
    </location>
</feature>
<feature type="domain" description="MADS-box" evidence="7">
    <location>
        <begin position="1"/>
        <end position="49"/>
    </location>
</feature>
<dbReference type="InterPro" id="IPR002100">
    <property type="entry name" value="TF_MADSbox"/>
</dbReference>
<evidence type="ECO:0000259" key="7">
    <source>
        <dbReference type="PROSITE" id="PS50066"/>
    </source>
</evidence>
<dbReference type="Pfam" id="PF00319">
    <property type="entry name" value="SRF-TF"/>
    <property type="match status" value="1"/>
</dbReference>
<dbReference type="GO" id="GO:0045944">
    <property type="term" value="P:positive regulation of transcription by RNA polymerase II"/>
    <property type="evidence" value="ECO:0007669"/>
    <property type="project" value="InterPro"/>
</dbReference>
<evidence type="ECO:0000313" key="9">
    <source>
        <dbReference type="RefSeq" id="XP_030511639.1"/>
    </source>
</evidence>
<dbReference type="GO" id="GO:0000987">
    <property type="term" value="F:cis-regulatory region sequence-specific DNA binding"/>
    <property type="evidence" value="ECO:0007669"/>
    <property type="project" value="InterPro"/>
</dbReference>
<comment type="subcellular location">
    <subcellularLocation>
        <location evidence="1">Nucleus</location>
    </subcellularLocation>
</comment>
<protein>
    <submittedName>
        <fullName evidence="9">Agamous-like MADS-box protein AGL80</fullName>
    </submittedName>
</protein>
<evidence type="ECO:0000256" key="3">
    <source>
        <dbReference type="ARBA" id="ARBA00023125"/>
    </source>
</evidence>
<dbReference type="FunFam" id="3.40.1810.10:FF:000018">
    <property type="entry name" value="agamous-like MADS-box protein AGL80"/>
    <property type="match status" value="1"/>
</dbReference>
<keyword evidence="3" id="KW-0238">DNA-binding</keyword>
<evidence type="ECO:0000256" key="2">
    <source>
        <dbReference type="ARBA" id="ARBA00023015"/>
    </source>
</evidence>
<organism evidence="8 9">
    <name type="scientific">Rhodamnia argentea</name>
    <dbReference type="NCBI Taxonomy" id="178133"/>
    <lineage>
        <taxon>Eukaryota</taxon>
        <taxon>Viridiplantae</taxon>
        <taxon>Streptophyta</taxon>
        <taxon>Embryophyta</taxon>
        <taxon>Tracheophyta</taxon>
        <taxon>Spermatophyta</taxon>
        <taxon>Magnoliopsida</taxon>
        <taxon>eudicotyledons</taxon>
        <taxon>Gunneridae</taxon>
        <taxon>Pentapetalae</taxon>
        <taxon>rosids</taxon>
        <taxon>malvids</taxon>
        <taxon>Myrtales</taxon>
        <taxon>Myrtaceae</taxon>
        <taxon>Myrtoideae</taxon>
        <taxon>Myrteae</taxon>
        <taxon>Australasian group</taxon>
        <taxon>Rhodamnia</taxon>
    </lineage>
</organism>
<dbReference type="Proteomes" id="UP000827889">
    <property type="component" value="Chromosome 3"/>
</dbReference>
<keyword evidence="8" id="KW-1185">Reference proteome</keyword>
<dbReference type="AlphaFoldDB" id="A0A8B8MQL4"/>
<dbReference type="Gene3D" id="3.40.1810.10">
    <property type="entry name" value="Transcription factor, MADS-box"/>
    <property type="match status" value="1"/>
</dbReference>
<keyword evidence="2" id="KW-0805">Transcription regulation</keyword>
<gene>
    <name evidence="9" type="primary">LOC115726063</name>
</gene>
<reference evidence="9" key="1">
    <citation type="submission" date="2025-08" db="UniProtKB">
        <authorList>
            <consortium name="RefSeq"/>
        </authorList>
    </citation>
    <scope>IDENTIFICATION</scope>
    <source>
        <tissue evidence="9">Leaf</tissue>
    </source>
</reference>
<dbReference type="KEGG" id="rarg:115726063"/>
<keyword evidence="5" id="KW-0539">Nucleus</keyword>
<dbReference type="OrthoDB" id="779403at2759"/>
<evidence type="ECO:0000256" key="4">
    <source>
        <dbReference type="ARBA" id="ARBA00023163"/>
    </source>
</evidence>
<dbReference type="GeneID" id="115726063"/>
<dbReference type="PANTHER" id="PTHR48019">
    <property type="entry name" value="SERUM RESPONSE FACTOR HOMOLOG"/>
    <property type="match status" value="1"/>
</dbReference>
<dbReference type="CDD" id="cd00266">
    <property type="entry name" value="MADS_SRF_like"/>
    <property type="match status" value="1"/>
</dbReference>
<sequence length="245" mass="27980">MTRKKVTLAYIANDAARKATFKKRRKGLMKKVSELSTLCGIEACAIVYSPYQAEPEVWPSTLGARRAIARFKNMSEMDQSKRMVNQQGFIRQRIVKAEEQLKRQLRENREKEICQVMYRALVGEPLQGLTLVDLNDLGWMLEKTGKEIEERIKKLKNMVPGSEQAAPAEPKVDKGSEEENGEAAPKNNAALNDVVAVEAMQNQPWYMEFLKPRNESNTMNLSKNEPRPSYPYGNPPPPWSNFFFP</sequence>
<dbReference type="GO" id="GO:0005634">
    <property type="term" value="C:nucleus"/>
    <property type="evidence" value="ECO:0007669"/>
    <property type="project" value="UniProtKB-SubCell"/>
</dbReference>
<feature type="region of interest" description="Disordered" evidence="6">
    <location>
        <begin position="158"/>
        <end position="190"/>
    </location>
</feature>
<evidence type="ECO:0000313" key="8">
    <source>
        <dbReference type="Proteomes" id="UP000827889"/>
    </source>
</evidence>
<dbReference type="SMART" id="SM00432">
    <property type="entry name" value="MADS"/>
    <property type="match status" value="1"/>
</dbReference>
<dbReference type="GO" id="GO:0000981">
    <property type="term" value="F:DNA-binding transcription factor activity, RNA polymerase II-specific"/>
    <property type="evidence" value="ECO:0007669"/>
    <property type="project" value="InterPro"/>
</dbReference>